<dbReference type="EMBL" id="LR586016">
    <property type="protein sequence ID" value="VIP02515.1"/>
    <property type="molecule type" value="Genomic_DNA"/>
</dbReference>
<accession>A0A6C2YN72</accession>
<dbReference type="Proteomes" id="UP000464378">
    <property type="component" value="Chromosome"/>
</dbReference>
<evidence type="ECO:0000313" key="2">
    <source>
        <dbReference type="Proteomes" id="UP000464378"/>
    </source>
</evidence>
<dbReference type="KEGG" id="tim:GMBLW1_14450"/>
<evidence type="ECO:0000313" key="1">
    <source>
        <dbReference type="EMBL" id="VIP02515.1"/>
    </source>
</evidence>
<dbReference type="AlphaFoldDB" id="A0A6C2YN72"/>
<keyword evidence="2" id="KW-1185">Reference proteome</keyword>
<sequence>MKTLHRVKNGVGSTVSIGTELPVNRTALPESGSDIRWDLVARIKAEIAARTYETEEKWEAALDQLSRRLSAE</sequence>
<organism evidence="1">
    <name type="scientific">Tuwongella immobilis</name>
    <dbReference type="NCBI Taxonomy" id="692036"/>
    <lineage>
        <taxon>Bacteria</taxon>
        <taxon>Pseudomonadati</taxon>
        <taxon>Planctomycetota</taxon>
        <taxon>Planctomycetia</taxon>
        <taxon>Gemmatales</taxon>
        <taxon>Gemmataceae</taxon>
        <taxon>Tuwongella</taxon>
    </lineage>
</organism>
<dbReference type="EMBL" id="LR593887">
    <property type="protein sequence ID" value="VTS01634.1"/>
    <property type="molecule type" value="Genomic_DNA"/>
</dbReference>
<dbReference type="RefSeq" id="WP_162657685.1">
    <property type="nucleotide sequence ID" value="NZ_LR593887.1"/>
</dbReference>
<proteinExistence type="predicted"/>
<reference evidence="1" key="1">
    <citation type="submission" date="2019-04" db="EMBL/GenBank/DDBJ databases">
        <authorList>
            <consortium name="Science for Life Laboratories"/>
        </authorList>
    </citation>
    <scope>NUCLEOTIDE SEQUENCE</scope>
    <source>
        <strain evidence="1">MBLW1</strain>
    </source>
</reference>
<gene>
    <name evidence="1" type="ORF">GMBLW1_14450</name>
</gene>
<evidence type="ECO:0008006" key="3">
    <source>
        <dbReference type="Google" id="ProtNLM"/>
    </source>
</evidence>
<name>A0A6C2YN72_9BACT</name>
<protein>
    <recommendedName>
        <fullName evidence="3">Anti-sigma-28 factor FlgM C-terminal domain-containing protein</fullName>
    </recommendedName>
</protein>
<dbReference type="InParanoid" id="A0A6C2YN72"/>